<dbReference type="PANTHER" id="PTHR37612">
    <property type="entry name" value="FIBROIN HEAVY CHAIN FIB-H LIKE PROTEIN"/>
    <property type="match status" value="1"/>
</dbReference>
<feature type="compositionally biased region" description="Gly residues" evidence="2">
    <location>
        <begin position="372"/>
        <end position="414"/>
    </location>
</feature>
<evidence type="ECO:0000313" key="5">
    <source>
        <dbReference type="Proteomes" id="UP000076510"/>
    </source>
</evidence>
<dbReference type="OrthoDB" id="2380672at2"/>
<feature type="transmembrane region" description="Helical" evidence="3">
    <location>
        <begin position="135"/>
        <end position="154"/>
    </location>
</feature>
<dbReference type="Proteomes" id="UP000076510">
    <property type="component" value="Unassembled WGS sequence"/>
</dbReference>
<feature type="region of interest" description="Disordered" evidence="2">
    <location>
        <begin position="325"/>
        <end position="462"/>
    </location>
</feature>
<evidence type="ECO:0000256" key="1">
    <source>
        <dbReference type="SAM" id="Coils"/>
    </source>
</evidence>
<keyword evidence="3" id="KW-0472">Membrane</keyword>
<name>A0A161RSJ6_9BACI</name>
<proteinExistence type="predicted"/>
<gene>
    <name evidence="4" type="ORF">AV649_01060</name>
</gene>
<evidence type="ECO:0000313" key="4">
    <source>
        <dbReference type="EMBL" id="KZE49648.1"/>
    </source>
</evidence>
<comment type="caution">
    <text evidence="4">The sequence shown here is derived from an EMBL/GenBank/DDBJ whole genome shotgun (WGS) entry which is preliminary data.</text>
</comment>
<sequence length="503" mass="55386">MEGKGQFLRYLYRLRKKLRYAQLIEQLQRIVFGSGILALLMTAAVWIRPFPFWQRYLAGMWVLLIIGMAIHLYRKRATIEQSVRIYDEAAGENTISTARGALDGSHPLLPLVLRDALRAMNRHEERVHGRRYWRFHTRLAIAALLLYGGSALVLTQGQASFETAAELKKKSEVTMESDKRLEKEAKKNSVKKKELAKEIQEIKQEKDPMERQKAIMKKVKENNLKKQKAELSLRELERIKKIAEQMKADGVADALKKFDHKALEKEMKALSDEQLERLKKQLGNDPEKTLSDALKAAEGAEKASHSYAKWNEALSKEAGDLAAALEAKDLDSMELATSDDPPPPTDGSQPDPGSEQEQKNQPSGSGSTATGKGSGTGNGNGSGNGGGGANGSGKGTGNGNGRGSGSGSGSGAGFSQGSRELLTIPERMEGKTNTEVDSGKLNKGRQGERFSSDGPVERGSVRSYEEVYQDYYSSYRKGEDRQTIPKDLESVVESYFSEIDPGE</sequence>
<feature type="transmembrane region" description="Helical" evidence="3">
    <location>
        <begin position="53"/>
        <end position="73"/>
    </location>
</feature>
<feature type="coiled-coil region" evidence="1">
    <location>
        <begin position="185"/>
        <end position="246"/>
    </location>
</feature>
<keyword evidence="3" id="KW-1133">Transmembrane helix</keyword>
<feature type="transmembrane region" description="Helical" evidence="3">
    <location>
        <begin position="27"/>
        <end position="47"/>
    </location>
</feature>
<dbReference type="AlphaFoldDB" id="A0A161RSJ6"/>
<reference evidence="5" key="1">
    <citation type="submission" date="2016-01" db="EMBL/GenBank/DDBJ databases">
        <title>Whole genome sequencing of Bhargavaea cecembensis T14.</title>
        <authorList>
            <person name="Hong K.W."/>
        </authorList>
    </citation>
    <scope>NUCLEOTIDE SEQUENCE [LARGE SCALE GENOMIC DNA]</scope>
    <source>
        <strain evidence="5">M19</strain>
    </source>
</reference>
<keyword evidence="3" id="KW-0812">Transmembrane</keyword>
<keyword evidence="1" id="KW-0175">Coiled coil</keyword>
<evidence type="ECO:0000256" key="3">
    <source>
        <dbReference type="SAM" id="Phobius"/>
    </source>
</evidence>
<dbReference type="InterPro" id="IPR052258">
    <property type="entry name" value="Diverse_Func_Domain-Protein"/>
</dbReference>
<organism evidence="4 5">
    <name type="scientific">Rossellomorea marisflavi</name>
    <dbReference type="NCBI Taxonomy" id="189381"/>
    <lineage>
        <taxon>Bacteria</taxon>
        <taxon>Bacillati</taxon>
        <taxon>Bacillota</taxon>
        <taxon>Bacilli</taxon>
        <taxon>Bacillales</taxon>
        <taxon>Bacillaceae</taxon>
        <taxon>Rossellomorea</taxon>
    </lineage>
</organism>
<feature type="compositionally biased region" description="Basic and acidic residues" evidence="2">
    <location>
        <begin position="426"/>
        <end position="462"/>
    </location>
</feature>
<dbReference type="EMBL" id="LQQY01000012">
    <property type="protein sequence ID" value="KZE49648.1"/>
    <property type="molecule type" value="Genomic_DNA"/>
</dbReference>
<protein>
    <submittedName>
        <fullName evidence="4">Uncharacterized protein</fullName>
    </submittedName>
</protein>
<evidence type="ECO:0000256" key="2">
    <source>
        <dbReference type="SAM" id="MobiDB-lite"/>
    </source>
</evidence>
<accession>A0A161RSJ6</accession>
<dbReference type="PANTHER" id="PTHR37612:SF20">
    <property type="entry name" value="PER-HEXAMER REPEAT PROTEIN 5-RELATED"/>
    <property type="match status" value="1"/>
</dbReference>
<dbReference type="RefSeq" id="WP_063191170.1">
    <property type="nucleotide sequence ID" value="NZ_LQQY01000012.1"/>
</dbReference>